<sequence length="309" mass="35837">MAISKIVISCNAKDVYLTRICIASIRFYYEDIAIYIIKDQLRGNFDTCELEKIFDVKVINLGISKFGWGTAKLYFLLSNFFPGERIMVLDSDIVFVGRVLDYISSNLKNEEFAVSTHIIDDPYSNSVRDAYYDLDFILTKDPNFKYPGYVFNTGQMIVTTNSITKDEIAEFVDLEKFPYWKYQDKMPTVDQSLLNYILPKKEMTGELSICKLDFMIWGGNKNNSSIDIDIDDVKSGNLHQLIHWAGGKKSGGISEMTGYPILKFFEDQYYHQVKFGQFKRKFRLYTFLTRERISNSVRNVKKMVKSAIK</sequence>
<name>A0A6I4I9N6_9SPHI</name>
<evidence type="ECO:0000313" key="2">
    <source>
        <dbReference type="Proteomes" id="UP000434850"/>
    </source>
</evidence>
<dbReference type="InterPro" id="IPR029044">
    <property type="entry name" value="Nucleotide-diphossugar_trans"/>
</dbReference>
<gene>
    <name evidence="1" type="ORF">GO816_06185</name>
</gene>
<protein>
    <recommendedName>
        <fullName evidence="3">Glycosyl transferase family 8</fullName>
    </recommendedName>
</protein>
<dbReference type="OrthoDB" id="673863at2"/>
<keyword evidence="2" id="KW-1185">Reference proteome</keyword>
<proteinExistence type="predicted"/>
<accession>A0A6I4I9N6</accession>
<dbReference type="Gene3D" id="3.90.550.10">
    <property type="entry name" value="Spore Coat Polysaccharide Biosynthesis Protein SpsA, Chain A"/>
    <property type="match status" value="1"/>
</dbReference>
<reference evidence="1 2" key="1">
    <citation type="submission" date="2019-12" db="EMBL/GenBank/DDBJ databases">
        <title>Mucilaginibacter sp. HME9299 genome sequencing and assembly.</title>
        <authorList>
            <person name="Kang H."/>
            <person name="Kim H."/>
            <person name="Joh K."/>
        </authorList>
    </citation>
    <scope>NUCLEOTIDE SEQUENCE [LARGE SCALE GENOMIC DNA]</scope>
    <source>
        <strain evidence="1 2">HME9299</strain>
    </source>
</reference>
<organism evidence="1 2">
    <name type="scientific">Mucilaginibacter aquatilis</name>
    <dbReference type="NCBI Taxonomy" id="1517760"/>
    <lineage>
        <taxon>Bacteria</taxon>
        <taxon>Pseudomonadati</taxon>
        <taxon>Bacteroidota</taxon>
        <taxon>Sphingobacteriia</taxon>
        <taxon>Sphingobacteriales</taxon>
        <taxon>Sphingobacteriaceae</taxon>
        <taxon>Mucilaginibacter</taxon>
    </lineage>
</organism>
<dbReference type="Proteomes" id="UP000434850">
    <property type="component" value="Unassembled WGS sequence"/>
</dbReference>
<dbReference type="SUPFAM" id="SSF53448">
    <property type="entry name" value="Nucleotide-diphospho-sugar transferases"/>
    <property type="match status" value="1"/>
</dbReference>
<evidence type="ECO:0000313" key="1">
    <source>
        <dbReference type="EMBL" id="MVN90708.1"/>
    </source>
</evidence>
<dbReference type="AlphaFoldDB" id="A0A6I4I9N6"/>
<dbReference type="RefSeq" id="WP_157540482.1">
    <property type="nucleotide sequence ID" value="NZ_WQLA01000002.1"/>
</dbReference>
<dbReference type="EMBL" id="WQLA01000002">
    <property type="protein sequence ID" value="MVN90708.1"/>
    <property type="molecule type" value="Genomic_DNA"/>
</dbReference>
<evidence type="ECO:0008006" key="3">
    <source>
        <dbReference type="Google" id="ProtNLM"/>
    </source>
</evidence>
<comment type="caution">
    <text evidence="1">The sequence shown here is derived from an EMBL/GenBank/DDBJ whole genome shotgun (WGS) entry which is preliminary data.</text>
</comment>